<gene>
    <name evidence="3" type="ORF">E4633_11735</name>
    <name evidence="2" type="ORF">E4633_16125</name>
</gene>
<dbReference type="EMBL" id="SRSC01000004">
    <property type="protein sequence ID" value="TGU70529.1"/>
    <property type="molecule type" value="Genomic_DNA"/>
</dbReference>
<feature type="signal peptide" evidence="1">
    <location>
        <begin position="1"/>
        <end position="23"/>
    </location>
</feature>
<name>A0A4S1CH99_9BACT</name>
<dbReference type="EMBL" id="SRSC01000002">
    <property type="protein sequence ID" value="TGU72949.1"/>
    <property type="molecule type" value="Genomic_DNA"/>
</dbReference>
<organism evidence="3 4">
    <name type="scientific">Geomonas terrae</name>
    <dbReference type="NCBI Taxonomy" id="2562681"/>
    <lineage>
        <taxon>Bacteria</taxon>
        <taxon>Pseudomonadati</taxon>
        <taxon>Thermodesulfobacteriota</taxon>
        <taxon>Desulfuromonadia</taxon>
        <taxon>Geobacterales</taxon>
        <taxon>Geobacteraceae</taxon>
        <taxon>Geomonas</taxon>
    </lineage>
</organism>
<accession>A0A4S1CH99</accession>
<dbReference type="AlphaFoldDB" id="A0A4S1CH99"/>
<keyword evidence="4" id="KW-1185">Reference proteome</keyword>
<dbReference type="Pfam" id="PF11006">
    <property type="entry name" value="DUF2845"/>
    <property type="match status" value="1"/>
</dbReference>
<reference evidence="3 4" key="1">
    <citation type="submission" date="2019-04" db="EMBL/GenBank/DDBJ databases">
        <title>Geobacter oryzae sp. nov., ferric-reducing bacteria isolated from paddy soil.</title>
        <authorList>
            <person name="Xu Z."/>
            <person name="Masuda Y."/>
            <person name="Itoh H."/>
            <person name="Senoo K."/>
        </authorList>
    </citation>
    <scope>NUCLEOTIDE SEQUENCE [LARGE SCALE GENOMIC DNA]</scope>
    <source>
        <strain evidence="3 4">Red111</strain>
    </source>
</reference>
<feature type="chain" id="PRO_5044609017" evidence="1">
    <location>
        <begin position="24"/>
        <end position="113"/>
    </location>
</feature>
<keyword evidence="1" id="KW-0732">Signal</keyword>
<evidence type="ECO:0000256" key="1">
    <source>
        <dbReference type="SAM" id="SignalP"/>
    </source>
</evidence>
<evidence type="ECO:0000313" key="2">
    <source>
        <dbReference type="EMBL" id="TGU70529.1"/>
    </source>
</evidence>
<sequence length="113" mass="12030">MKAHFGFLAALCVTLAAFDCASAADSESMRCKGGIVSLGNSAGEVVAKCGEPATATQSSSKLVEKGTYGTKTATVTTIVVDNWIFNFGPNEFQYQLELQDGRVCRIQSLDYGY</sequence>
<dbReference type="RefSeq" id="WP_135870415.1">
    <property type="nucleotide sequence ID" value="NZ_SRSC01000002.1"/>
</dbReference>
<dbReference type="Proteomes" id="UP000306416">
    <property type="component" value="Unassembled WGS sequence"/>
</dbReference>
<proteinExistence type="predicted"/>
<dbReference type="InterPro" id="IPR021268">
    <property type="entry name" value="DUF2845"/>
</dbReference>
<protein>
    <submittedName>
        <fullName evidence="3">DUF2845 domain-containing protein</fullName>
    </submittedName>
</protein>
<evidence type="ECO:0000313" key="3">
    <source>
        <dbReference type="EMBL" id="TGU72949.1"/>
    </source>
</evidence>
<comment type="caution">
    <text evidence="3">The sequence shown here is derived from an EMBL/GenBank/DDBJ whole genome shotgun (WGS) entry which is preliminary data.</text>
</comment>
<evidence type="ECO:0000313" key="4">
    <source>
        <dbReference type="Proteomes" id="UP000306416"/>
    </source>
</evidence>